<accession>A0AAE1BG51</accession>
<name>A0AAE1BG51_PETCI</name>
<dbReference type="AlphaFoldDB" id="A0AAE1BG51"/>
<sequence length="97" mass="10254">MEKGSEGKGSCEWGERDEKGVGGGGDGCGREVRGRGAVSGGERDGKGASVERDGRGKRKEMSNTPSPSSPPSHLPHHHHHYIFPIITTITSSPFITT</sequence>
<keyword evidence="3" id="KW-1185">Reference proteome</keyword>
<comment type="caution">
    <text evidence="2">The sequence shown here is derived from an EMBL/GenBank/DDBJ whole genome shotgun (WGS) entry which is preliminary data.</text>
</comment>
<evidence type="ECO:0000313" key="2">
    <source>
        <dbReference type="EMBL" id="KAK3850147.1"/>
    </source>
</evidence>
<reference evidence="2" key="1">
    <citation type="submission" date="2023-10" db="EMBL/GenBank/DDBJ databases">
        <title>Genome assemblies of two species of porcelain crab, Petrolisthes cinctipes and Petrolisthes manimaculis (Anomura: Porcellanidae).</title>
        <authorList>
            <person name="Angst P."/>
        </authorList>
    </citation>
    <scope>NUCLEOTIDE SEQUENCE</scope>
    <source>
        <strain evidence="2">PB745_01</strain>
        <tissue evidence="2">Gill</tissue>
    </source>
</reference>
<feature type="compositionally biased region" description="Basic and acidic residues" evidence="1">
    <location>
        <begin position="41"/>
        <end position="54"/>
    </location>
</feature>
<evidence type="ECO:0000256" key="1">
    <source>
        <dbReference type="SAM" id="MobiDB-lite"/>
    </source>
</evidence>
<protein>
    <submittedName>
        <fullName evidence="2">Uncharacterized protein</fullName>
    </submittedName>
</protein>
<dbReference type="Proteomes" id="UP001286313">
    <property type="component" value="Unassembled WGS sequence"/>
</dbReference>
<gene>
    <name evidence="2" type="ORF">Pcinc_043126</name>
</gene>
<dbReference type="EMBL" id="JAWQEG010008518">
    <property type="protein sequence ID" value="KAK3850147.1"/>
    <property type="molecule type" value="Genomic_DNA"/>
</dbReference>
<evidence type="ECO:0000313" key="3">
    <source>
        <dbReference type="Proteomes" id="UP001286313"/>
    </source>
</evidence>
<organism evidence="2 3">
    <name type="scientific">Petrolisthes cinctipes</name>
    <name type="common">Flat porcelain crab</name>
    <dbReference type="NCBI Taxonomy" id="88211"/>
    <lineage>
        <taxon>Eukaryota</taxon>
        <taxon>Metazoa</taxon>
        <taxon>Ecdysozoa</taxon>
        <taxon>Arthropoda</taxon>
        <taxon>Crustacea</taxon>
        <taxon>Multicrustacea</taxon>
        <taxon>Malacostraca</taxon>
        <taxon>Eumalacostraca</taxon>
        <taxon>Eucarida</taxon>
        <taxon>Decapoda</taxon>
        <taxon>Pleocyemata</taxon>
        <taxon>Anomura</taxon>
        <taxon>Galatheoidea</taxon>
        <taxon>Porcellanidae</taxon>
        <taxon>Petrolisthes</taxon>
    </lineage>
</organism>
<proteinExistence type="predicted"/>
<feature type="region of interest" description="Disordered" evidence="1">
    <location>
        <begin position="1"/>
        <end position="79"/>
    </location>
</feature>